<dbReference type="VEuPathDB" id="VectorBase:PHUM128670"/>
<sequence>MTSRTREGAAPIFDRPDIIVNTSKYEDEQNSSSFSRSGRPEYEGRSLSYDRTGDYHVKKHETYNSRGEDRERDHRVRDRKRTSRDVNRERGMRNNRSRMRMDPDNFRNTSRDSYRERTRDSEEDRYREKSRSRQRMSNSNAHSNKFTPTETSVQDSSRRYSDPTASYFNSGPRYEVEPRGENFSNYFNSNNRRNNGGNHSARGRGNLVRPIMNRPFLHHTEFGTMRPVPPGAFRGPAPMGPRLAVPGRRVLPRMFPPVIQVITPLRPPGIPFL</sequence>
<evidence type="ECO:0000313" key="3">
    <source>
        <dbReference type="EnsemblMetazoa" id="PHUM128670-PA"/>
    </source>
</evidence>
<feature type="compositionally biased region" description="Basic and acidic residues" evidence="1">
    <location>
        <begin position="51"/>
        <end position="76"/>
    </location>
</feature>
<feature type="region of interest" description="Disordered" evidence="1">
    <location>
        <begin position="187"/>
        <end position="206"/>
    </location>
</feature>
<feature type="compositionally biased region" description="Polar residues" evidence="1">
    <location>
        <begin position="135"/>
        <end position="155"/>
    </location>
</feature>
<feature type="compositionally biased region" description="Basic and acidic residues" evidence="1">
    <location>
        <begin position="83"/>
        <end position="92"/>
    </location>
</feature>
<reference evidence="2" key="1">
    <citation type="submission" date="2007-04" db="EMBL/GenBank/DDBJ databases">
        <title>Annotation of Pediculus humanus corporis strain USDA.</title>
        <authorList>
            <person name="Kirkness E."/>
            <person name="Hannick L."/>
            <person name="Hass B."/>
            <person name="Bruggner R."/>
            <person name="Lawson D."/>
            <person name="Bidwell S."/>
            <person name="Joardar V."/>
            <person name="Caler E."/>
            <person name="Walenz B."/>
            <person name="Inman J."/>
            <person name="Schobel S."/>
            <person name="Galinsky K."/>
            <person name="Amedeo P."/>
            <person name="Strausberg R."/>
        </authorList>
    </citation>
    <scope>NUCLEOTIDE SEQUENCE</scope>
    <source>
        <strain evidence="2">USDA</strain>
    </source>
</reference>
<proteinExistence type="predicted"/>
<dbReference type="EnsemblMetazoa" id="PHUM128670-RA">
    <property type="protein sequence ID" value="PHUM128670-PA"/>
    <property type="gene ID" value="PHUM128670"/>
</dbReference>
<dbReference type="Proteomes" id="UP000009046">
    <property type="component" value="Unassembled WGS sequence"/>
</dbReference>
<organism>
    <name type="scientific">Pediculus humanus subsp. corporis</name>
    <name type="common">Body louse</name>
    <dbReference type="NCBI Taxonomy" id="121224"/>
    <lineage>
        <taxon>Eukaryota</taxon>
        <taxon>Metazoa</taxon>
        <taxon>Ecdysozoa</taxon>
        <taxon>Arthropoda</taxon>
        <taxon>Hexapoda</taxon>
        <taxon>Insecta</taxon>
        <taxon>Pterygota</taxon>
        <taxon>Neoptera</taxon>
        <taxon>Paraneoptera</taxon>
        <taxon>Psocodea</taxon>
        <taxon>Troctomorpha</taxon>
        <taxon>Phthiraptera</taxon>
        <taxon>Anoplura</taxon>
        <taxon>Pediculidae</taxon>
        <taxon>Pediculus</taxon>
    </lineage>
</organism>
<evidence type="ECO:0000313" key="2">
    <source>
        <dbReference type="EMBL" id="EEB11674.1"/>
    </source>
</evidence>
<dbReference type="GeneID" id="8233977"/>
<dbReference type="HOGENOM" id="CLU_1020484_0_0_1"/>
<dbReference type="AlphaFoldDB" id="E0VE68"/>
<reference evidence="3" key="3">
    <citation type="submission" date="2021-02" db="UniProtKB">
        <authorList>
            <consortium name="EnsemblMetazoa"/>
        </authorList>
    </citation>
    <scope>IDENTIFICATION</scope>
    <source>
        <strain evidence="3">USDA</strain>
    </source>
</reference>
<dbReference type="RefSeq" id="XP_002424412.1">
    <property type="nucleotide sequence ID" value="XM_002424367.1"/>
</dbReference>
<feature type="region of interest" description="Disordered" evidence="1">
    <location>
        <begin position="1"/>
        <end position="173"/>
    </location>
</feature>
<dbReference type="EMBL" id="DS235088">
    <property type="protein sequence ID" value="EEB11674.1"/>
    <property type="molecule type" value="Genomic_DNA"/>
</dbReference>
<feature type="compositionally biased region" description="Basic and acidic residues" evidence="1">
    <location>
        <begin position="99"/>
        <end position="131"/>
    </location>
</feature>
<keyword evidence="4" id="KW-1185">Reference proteome</keyword>
<evidence type="ECO:0000313" key="4">
    <source>
        <dbReference type="Proteomes" id="UP000009046"/>
    </source>
</evidence>
<dbReference type="EMBL" id="AAZO01001500">
    <property type="status" value="NOT_ANNOTATED_CDS"/>
    <property type="molecule type" value="Genomic_DNA"/>
</dbReference>
<reference evidence="2" key="2">
    <citation type="submission" date="2007-04" db="EMBL/GenBank/DDBJ databases">
        <title>The genome of the human body louse.</title>
        <authorList>
            <consortium name="The Human Body Louse Genome Consortium"/>
            <person name="Kirkness E."/>
            <person name="Walenz B."/>
            <person name="Hass B."/>
            <person name="Bruggner R."/>
            <person name="Strausberg R."/>
        </authorList>
    </citation>
    <scope>NUCLEOTIDE SEQUENCE</scope>
    <source>
        <strain evidence="2">USDA</strain>
    </source>
</reference>
<dbReference type="KEGG" id="phu:Phum_PHUM128670"/>
<dbReference type="CTD" id="8233977"/>
<dbReference type="InParanoid" id="E0VE68"/>
<evidence type="ECO:0000256" key="1">
    <source>
        <dbReference type="SAM" id="MobiDB-lite"/>
    </source>
</evidence>
<protein>
    <submittedName>
        <fullName evidence="2 3">Uncharacterized protein</fullName>
    </submittedName>
</protein>
<gene>
    <name evidence="3" type="primary">8233977</name>
    <name evidence="2" type="ORF">Phum_PHUM128670</name>
</gene>
<name>E0VE68_PEDHC</name>
<accession>E0VE68</accession>